<dbReference type="InterPro" id="IPR029017">
    <property type="entry name" value="Enolase-like_N"/>
</dbReference>
<dbReference type="InterPro" id="IPR013341">
    <property type="entry name" value="Mandelate_racemase_N_dom"/>
</dbReference>
<dbReference type="SFLD" id="SFLDG00179">
    <property type="entry name" value="mandelate_racemase"/>
    <property type="match status" value="1"/>
</dbReference>
<dbReference type="Proteomes" id="UP001437460">
    <property type="component" value="Unassembled WGS sequence"/>
</dbReference>
<evidence type="ECO:0000313" key="5">
    <source>
        <dbReference type="Proteomes" id="UP001437460"/>
    </source>
</evidence>
<reference evidence="4 5" key="1">
    <citation type="submission" date="2024-03" db="EMBL/GenBank/DDBJ databases">
        <title>Human intestinal bacterial collection.</title>
        <authorList>
            <person name="Pauvert C."/>
            <person name="Hitch T.C.A."/>
            <person name="Clavel T."/>
        </authorList>
    </citation>
    <scope>NUCLEOTIDE SEQUENCE [LARGE SCALE GENOMIC DNA]</scope>
    <source>
        <strain evidence="4 5">CLA-AP-H27</strain>
    </source>
</reference>
<dbReference type="SUPFAM" id="SSF54826">
    <property type="entry name" value="Enolase N-terminal domain-like"/>
    <property type="match status" value="1"/>
</dbReference>
<keyword evidence="5" id="KW-1185">Reference proteome</keyword>
<dbReference type="Pfam" id="PF13378">
    <property type="entry name" value="MR_MLE_C"/>
    <property type="match status" value="1"/>
</dbReference>
<proteinExistence type="predicted"/>
<dbReference type="EMBL" id="JBBMFJ010000027">
    <property type="protein sequence ID" value="MEQ2563904.1"/>
    <property type="molecule type" value="Genomic_DNA"/>
</dbReference>
<dbReference type="Gene3D" id="3.20.20.120">
    <property type="entry name" value="Enolase-like C-terminal domain"/>
    <property type="match status" value="1"/>
</dbReference>
<dbReference type="PANTHER" id="PTHR48080">
    <property type="entry name" value="D-GALACTONATE DEHYDRATASE-RELATED"/>
    <property type="match status" value="1"/>
</dbReference>
<dbReference type="SFLD" id="SFLDS00001">
    <property type="entry name" value="Enolase"/>
    <property type="match status" value="1"/>
</dbReference>
<evidence type="ECO:0000313" key="4">
    <source>
        <dbReference type="EMBL" id="MEQ2563904.1"/>
    </source>
</evidence>
<comment type="caution">
    <text evidence="4">The sequence shown here is derived from an EMBL/GenBank/DDBJ whole genome shotgun (WGS) entry which is preliminary data.</text>
</comment>
<sequence length="400" mass="44298">MKVTSVDIFECNTPNPLLDPLFVRVNTDEGISGFGEIGLAYGKSKYGGLGQVKDLAKLMIGWDPMNNEGLWEMYKKNTFWGQGGQCGGMVFQAAVSALDIAVWDIKGKALNVPCYQLLGGKTNPTIRAYASQLQFDWDKVHRNIADPKEYAEATRKAMAQGYTAIKVDPLCVKPNGVYAREPKPDPSWRLRGSLSPEVLNMGYERVKAMREVGGDKLDIIIELHAFTDMTTSVQLGQRLEELGIYYLEEPTDPTNVKTMKEIHNKLNIPIASGERIATRWGFRDFLEENALQVIQPDLCVAGGLTEVKKICDMAYVYDAGVQIHVCGGPIATAATLQLEAAIPNFLIHELHEGALKEEIRALCKYDHMPKDGSYEVPDLPGIGNELTEKAMQEAVRVTVE</sequence>
<dbReference type="Pfam" id="PF02746">
    <property type="entry name" value="MR_MLE_N"/>
    <property type="match status" value="1"/>
</dbReference>
<evidence type="ECO:0000256" key="2">
    <source>
        <dbReference type="ARBA" id="ARBA00023239"/>
    </source>
</evidence>
<accession>A0ABV1HNL3</accession>
<evidence type="ECO:0000256" key="1">
    <source>
        <dbReference type="ARBA" id="ARBA00022723"/>
    </source>
</evidence>
<keyword evidence="2" id="KW-0456">Lyase</keyword>
<dbReference type="CDD" id="cd03316">
    <property type="entry name" value="MR_like"/>
    <property type="match status" value="1"/>
</dbReference>
<evidence type="ECO:0000259" key="3">
    <source>
        <dbReference type="SMART" id="SM00922"/>
    </source>
</evidence>
<gene>
    <name evidence="4" type="ORF">WMO41_12150</name>
</gene>
<dbReference type="InterPro" id="IPR013342">
    <property type="entry name" value="Mandelate_racemase_C"/>
</dbReference>
<name>A0ABV1HNL3_9FIRM</name>
<organism evidence="4 5">
    <name type="scientific">Ventrimonas faecis</name>
    <dbReference type="NCBI Taxonomy" id="3133170"/>
    <lineage>
        <taxon>Bacteria</taxon>
        <taxon>Bacillati</taxon>
        <taxon>Bacillota</taxon>
        <taxon>Clostridia</taxon>
        <taxon>Lachnospirales</taxon>
        <taxon>Lachnospiraceae</taxon>
        <taxon>Ventrimonas</taxon>
    </lineage>
</organism>
<dbReference type="SMART" id="SM00922">
    <property type="entry name" value="MR_MLE"/>
    <property type="match status" value="1"/>
</dbReference>
<dbReference type="PANTHER" id="PTHR48080:SF2">
    <property type="entry name" value="D-GALACTONATE DEHYDRATASE"/>
    <property type="match status" value="1"/>
</dbReference>
<dbReference type="InterPro" id="IPR029065">
    <property type="entry name" value="Enolase_C-like"/>
</dbReference>
<protein>
    <submittedName>
        <fullName evidence="4">Mandelate racemase/muconate lactonizing enzyme family protein</fullName>
    </submittedName>
</protein>
<dbReference type="InterPro" id="IPR034593">
    <property type="entry name" value="DgoD-like"/>
</dbReference>
<dbReference type="InterPro" id="IPR036849">
    <property type="entry name" value="Enolase-like_C_sf"/>
</dbReference>
<feature type="domain" description="Mandelate racemase/muconate lactonizing enzyme C-terminal" evidence="3">
    <location>
        <begin position="147"/>
        <end position="269"/>
    </location>
</feature>
<dbReference type="Gene3D" id="3.30.390.10">
    <property type="entry name" value="Enolase-like, N-terminal domain"/>
    <property type="match status" value="1"/>
</dbReference>
<dbReference type="SUPFAM" id="SSF51604">
    <property type="entry name" value="Enolase C-terminal domain-like"/>
    <property type="match status" value="1"/>
</dbReference>
<keyword evidence="1" id="KW-0479">Metal-binding</keyword>
<dbReference type="RefSeq" id="WP_349229980.1">
    <property type="nucleotide sequence ID" value="NZ_JBBMFJ010000027.1"/>
</dbReference>